<accession>A0ABU9LM21</accession>
<dbReference type="EMBL" id="JBCEWA010000008">
    <property type="protein sequence ID" value="MEL5989028.1"/>
    <property type="molecule type" value="Genomic_DNA"/>
</dbReference>
<proteinExistence type="predicted"/>
<evidence type="ECO:0000259" key="1">
    <source>
        <dbReference type="Pfam" id="PF01575"/>
    </source>
</evidence>
<comment type="caution">
    <text evidence="2">The sequence shown here is derived from an EMBL/GenBank/DDBJ whole genome shotgun (WGS) entry which is preliminary data.</text>
</comment>
<dbReference type="PANTHER" id="PTHR43841">
    <property type="entry name" value="3-HYDROXYACYL-THIOESTER DEHYDRATASE HTDX-RELATED"/>
    <property type="match status" value="1"/>
</dbReference>
<dbReference type="InterPro" id="IPR029069">
    <property type="entry name" value="HotDog_dom_sf"/>
</dbReference>
<dbReference type="SUPFAM" id="SSF54637">
    <property type="entry name" value="Thioesterase/thiol ester dehydrase-isomerase"/>
    <property type="match status" value="1"/>
</dbReference>
<keyword evidence="3" id="KW-1185">Reference proteome</keyword>
<dbReference type="InterPro" id="IPR002539">
    <property type="entry name" value="MaoC-like_dom"/>
</dbReference>
<sequence>MERYQFTLKISCEEIHAYSILSGDKNPIHVDQLAAKQAGFKSIVAHGLLVQSKIISRLESLFQLEQESIQIACTFLSPVYAEEILEIEVISTVQEIKFKGTIQLNEVVRGVIKKSEHI</sequence>
<dbReference type="Gene3D" id="3.10.129.10">
    <property type="entry name" value="Hotdog Thioesterase"/>
    <property type="match status" value="1"/>
</dbReference>
<name>A0ABU9LM21_9BACL</name>
<evidence type="ECO:0000313" key="3">
    <source>
        <dbReference type="Proteomes" id="UP001398420"/>
    </source>
</evidence>
<dbReference type="Pfam" id="PF01575">
    <property type="entry name" value="MaoC_dehydratas"/>
    <property type="match status" value="1"/>
</dbReference>
<reference evidence="2 3" key="1">
    <citation type="submission" date="2024-04" db="EMBL/GenBank/DDBJ databases">
        <authorList>
            <person name="Wu Y.S."/>
            <person name="Zhang L."/>
        </authorList>
    </citation>
    <scope>NUCLEOTIDE SEQUENCE [LARGE SCALE GENOMIC DNA]</scope>
    <source>
        <strain evidence="2 3">KG-01</strain>
    </source>
</reference>
<evidence type="ECO:0000313" key="2">
    <source>
        <dbReference type="EMBL" id="MEL5989028.1"/>
    </source>
</evidence>
<dbReference type="PANTHER" id="PTHR43841:SF1">
    <property type="entry name" value="3-HYDROXYACYL-THIOESTER DEHYDRATASE X"/>
    <property type="match status" value="1"/>
</dbReference>
<protein>
    <submittedName>
        <fullName evidence="2">MaoC/PaaZ C-terminal domain-containing protein</fullName>
    </submittedName>
</protein>
<dbReference type="Proteomes" id="UP001398420">
    <property type="component" value="Unassembled WGS sequence"/>
</dbReference>
<dbReference type="RefSeq" id="WP_342303073.1">
    <property type="nucleotide sequence ID" value="NZ_JBCEWA010000008.1"/>
</dbReference>
<gene>
    <name evidence="2" type="ORF">AAF454_11500</name>
</gene>
<organism evidence="2 3">
    <name type="scientific">Kurthia gibsonii</name>
    <dbReference type="NCBI Taxonomy" id="33946"/>
    <lineage>
        <taxon>Bacteria</taxon>
        <taxon>Bacillati</taxon>
        <taxon>Bacillota</taxon>
        <taxon>Bacilli</taxon>
        <taxon>Bacillales</taxon>
        <taxon>Caryophanaceae</taxon>
        <taxon>Kurthia</taxon>
    </lineage>
</organism>
<feature type="domain" description="MaoC-like" evidence="1">
    <location>
        <begin position="7"/>
        <end position="98"/>
    </location>
</feature>